<dbReference type="EMBL" id="JTDY01000792">
    <property type="protein sequence ID" value="KOB75858.1"/>
    <property type="molecule type" value="Genomic_DNA"/>
</dbReference>
<evidence type="ECO:0000313" key="1">
    <source>
        <dbReference type="EMBL" id="KOB75858.1"/>
    </source>
</evidence>
<protein>
    <submittedName>
        <fullName evidence="1">Metalloendopeptidase</fullName>
    </submittedName>
</protein>
<evidence type="ECO:0000313" key="2">
    <source>
        <dbReference type="Proteomes" id="UP000037510"/>
    </source>
</evidence>
<reference evidence="1 2" key="1">
    <citation type="journal article" date="2015" name="Genome Biol. Evol.">
        <title>The genome of winter moth (Operophtera brumata) provides a genomic perspective on sexual dimorphism and phenology.</title>
        <authorList>
            <person name="Derks M.F."/>
            <person name="Smit S."/>
            <person name="Salis L."/>
            <person name="Schijlen E."/>
            <person name="Bossers A."/>
            <person name="Mateman C."/>
            <person name="Pijl A.S."/>
            <person name="de Ridder D."/>
            <person name="Groenen M.A."/>
            <person name="Visser M.E."/>
            <person name="Megens H.J."/>
        </authorList>
    </citation>
    <scope>NUCLEOTIDE SEQUENCE [LARGE SCALE GENOMIC DNA]</scope>
    <source>
        <strain evidence="1">WM2013NL</strain>
        <tissue evidence="1">Head and thorax</tissue>
    </source>
</reference>
<organism evidence="1 2">
    <name type="scientific">Operophtera brumata</name>
    <name type="common">Winter moth</name>
    <name type="synonym">Phalaena brumata</name>
    <dbReference type="NCBI Taxonomy" id="104452"/>
    <lineage>
        <taxon>Eukaryota</taxon>
        <taxon>Metazoa</taxon>
        <taxon>Ecdysozoa</taxon>
        <taxon>Arthropoda</taxon>
        <taxon>Hexapoda</taxon>
        <taxon>Insecta</taxon>
        <taxon>Pterygota</taxon>
        <taxon>Neoptera</taxon>
        <taxon>Endopterygota</taxon>
        <taxon>Lepidoptera</taxon>
        <taxon>Glossata</taxon>
        <taxon>Ditrysia</taxon>
        <taxon>Geometroidea</taxon>
        <taxon>Geometridae</taxon>
        <taxon>Larentiinae</taxon>
        <taxon>Operophtera</taxon>
    </lineage>
</organism>
<sequence length="77" mass="8794">MTRNELEEFSDFLHQTSQLDLSVKKGAGPDDGLFDEDEEISDHAWEDSGKFEGDLILNDRQRRLIVENVEGLSRNGE</sequence>
<dbReference type="AlphaFoldDB" id="A0A0L7LJW5"/>
<proteinExistence type="predicted"/>
<name>A0A0L7LJW5_OPEBR</name>
<accession>A0A0L7LJW5</accession>
<dbReference type="Proteomes" id="UP000037510">
    <property type="component" value="Unassembled WGS sequence"/>
</dbReference>
<keyword evidence="2" id="KW-1185">Reference proteome</keyword>
<comment type="caution">
    <text evidence="1">The sequence shown here is derived from an EMBL/GenBank/DDBJ whole genome shotgun (WGS) entry which is preliminary data.</text>
</comment>
<gene>
    <name evidence="1" type="ORF">OBRU01_06731</name>
</gene>